<gene>
    <name evidence="1" type="ORF">MVEN_00622500</name>
</gene>
<organism evidence="1 2">
    <name type="scientific">Mycena venus</name>
    <dbReference type="NCBI Taxonomy" id="2733690"/>
    <lineage>
        <taxon>Eukaryota</taxon>
        <taxon>Fungi</taxon>
        <taxon>Dikarya</taxon>
        <taxon>Basidiomycota</taxon>
        <taxon>Agaricomycotina</taxon>
        <taxon>Agaricomycetes</taxon>
        <taxon>Agaricomycetidae</taxon>
        <taxon>Agaricales</taxon>
        <taxon>Marasmiineae</taxon>
        <taxon>Mycenaceae</taxon>
        <taxon>Mycena</taxon>
    </lineage>
</organism>
<evidence type="ECO:0008006" key="3">
    <source>
        <dbReference type="Google" id="ProtNLM"/>
    </source>
</evidence>
<evidence type="ECO:0000313" key="2">
    <source>
        <dbReference type="Proteomes" id="UP000620124"/>
    </source>
</evidence>
<evidence type="ECO:0000313" key="1">
    <source>
        <dbReference type="EMBL" id="KAF7362732.1"/>
    </source>
</evidence>
<comment type="caution">
    <text evidence="1">The sequence shown here is derived from an EMBL/GenBank/DDBJ whole genome shotgun (WGS) entry which is preliminary data.</text>
</comment>
<dbReference type="OrthoDB" id="3365698at2759"/>
<dbReference type="Gene3D" id="3.80.10.10">
    <property type="entry name" value="Ribonuclease Inhibitor"/>
    <property type="match status" value="1"/>
</dbReference>
<sequence length="529" mass="58557">MSKSPISDSDCCDYQISCSLPPPPPSEVKGLPFELNGGAQSLEGMSTILRIPSPIHNPMHRLTTEISALEIASSESIPTTDKAEASGTQNDDIQRADISRAIDRIPAELLCEIFTLTFPYMRSVGKYLIEQAPWRLGHVCQTWRVAALANPLFWSSITLYAPPAGWMGQACPPLMIETQLIRSGGAPLQVNFDSRHGDIIDCCSPASIDLILAQSFRWDTASLRFHRVLAHRLANRLRRVKANIPALRSLELISTHNLDSIIGDTFSIAPSLRGVVLTDDEYGFISPKIQFPWCQLTKFRGSYHRLSYDCATILRAAPNLVECGISLSQTSSSAGPPIILGNLLRLSAIGDVLSSLVAPALEELWIYGSATASFLGFLGRSSCRLRKLVVYDCSDPETLIPILQTIPTLKTFFVDFERNSDNTGQTALFDALKLRGGASDMCPNLTRIAAGGPPRFAIDAFIDMVESRWYTADLPILSFVRAFSHYEMSRRVSANAKARIDRMRRKELDVALDLLFERSRYNYLGIDRP</sequence>
<dbReference type="AlphaFoldDB" id="A0A8H6YPF3"/>
<dbReference type="InterPro" id="IPR032675">
    <property type="entry name" value="LRR_dom_sf"/>
</dbReference>
<name>A0A8H6YPF3_9AGAR</name>
<accession>A0A8H6YPF3</accession>
<dbReference type="EMBL" id="JACAZI010000004">
    <property type="protein sequence ID" value="KAF7362732.1"/>
    <property type="molecule type" value="Genomic_DNA"/>
</dbReference>
<reference evidence="1" key="1">
    <citation type="submission" date="2020-05" db="EMBL/GenBank/DDBJ databases">
        <title>Mycena genomes resolve the evolution of fungal bioluminescence.</title>
        <authorList>
            <person name="Tsai I.J."/>
        </authorList>
    </citation>
    <scope>NUCLEOTIDE SEQUENCE</scope>
    <source>
        <strain evidence="1">CCC161011</strain>
    </source>
</reference>
<proteinExistence type="predicted"/>
<dbReference type="SUPFAM" id="SSF52047">
    <property type="entry name" value="RNI-like"/>
    <property type="match status" value="1"/>
</dbReference>
<protein>
    <recommendedName>
        <fullName evidence="3">F-box domain-containing protein</fullName>
    </recommendedName>
</protein>
<dbReference type="Proteomes" id="UP000620124">
    <property type="component" value="Unassembled WGS sequence"/>
</dbReference>
<keyword evidence="2" id="KW-1185">Reference proteome</keyword>